<dbReference type="Proteomes" id="UP001185069">
    <property type="component" value="Unassembled WGS sequence"/>
</dbReference>
<evidence type="ECO:0000313" key="5">
    <source>
        <dbReference type="Proteomes" id="UP001185069"/>
    </source>
</evidence>
<dbReference type="InterPro" id="IPR001173">
    <property type="entry name" value="Glyco_trans_2-like"/>
</dbReference>
<feature type="compositionally biased region" description="Basic and acidic residues" evidence="1">
    <location>
        <begin position="488"/>
        <end position="500"/>
    </location>
</feature>
<dbReference type="Pfam" id="PF13632">
    <property type="entry name" value="Glyco_trans_2_3"/>
    <property type="match status" value="1"/>
</dbReference>
<evidence type="ECO:0000256" key="2">
    <source>
        <dbReference type="SAM" id="Phobius"/>
    </source>
</evidence>
<evidence type="ECO:0000256" key="1">
    <source>
        <dbReference type="SAM" id="MobiDB-lite"/>
    </source>
</evidence>
<comment type="caution">
    <text evidence="4">The sequence shown here is derived from an EMBL/GenBank/DDBJ whole genome shotgun (WGS) entry which is preliminary data.</text>
</comment>
<keyword evidence="2" id="KW-1133">Transmembrane helix</keyword>
<accession>A0ABU1J791</accession>
<feature type="domain" description="Glycosyltransferase 2-like" evidence="3">
    <location>
        <begin position="162"/>
        <end position="361"/>
    </location>
</feature>
<keyword evidence="2" id="KW-0472">Membrane</keyword>
<dbReference type="EMBL" id="JAVDQF010000001">
    <property type="protein sequence ID" value="MDR6268301.1"/>
    <property type="molecule type" value="Genomic_DNA"/>
</dbReference>
<proteinExistence type="predicted"/>
<dbReference type="RefSeq" id="WP_309795896.1">
    <property type="nucleotide sequence ID" value="NZ_BAAAHY010000006.1"/>
</dbReference>
<dbReference type="PANTHER" id="PTHR16779:SF1">
    <property type="entry name" value="BETA-1,4-MANNOSYLTRANSFERASE EGH"/>
    <property type="match status" value="1"/>
</dbReference>
<feature type="transmembrane region" description="Helical" evidence="2">
    <location>
        <begin position="6"/>
        <end position="30"/>
    </location>
</feature>
<feature type="transmembrane region" description="Helical" evidence="2">
    <location>
        <begin position="343"/>
        <end position="364"/>
    </location>
</feature>
<sequence>MPALSPLGWFLFAATGLLMATYLYFWWMVIRASVRGHVSRAKLSNGDLRIALKQAASRGDTHRFLIQITTKGGAVTVVQRGIDEAIEGVRRFPVLAGVVRIEVITEVPDEVQLLAERYRSAPIPVVPFLLPGDYQTPRGTKLKARALEYLVEQHRADPQDCYVVHYDEESVFTPENLARLVHRLALHPVGISEGMISYGLDWRQTTLLNKAMESNRPFGCHECFSVMTSPPPLHLHGSNLVVRQDLENQLGWDIGTLNGSALIAEDLIFGLAAYLRFGSEVFGWHHAEMIEQPPFSLKAAYKQRERWVFGALQALAHVRREQNWLRLSRRDRWHINIVIRLRVFTYALGFPVSLLALSANAAGLANLALDSAGEGNLHFDAPEITAYSFVSVAGFLLWMAGTQLGLFYNLRYAGLTGRQKLRDHVLVLLATPFAGIVDTLGPLMAVAKWVTGTREVAWQPTPKLAAESPTSELRPDAAAVDPAPPSERLIRTAEEESAHD</sequence>
<evidence type="ECO:0000313" key="4">
    <source>
        <dbReference type="EMBL" id="MDR6268301.1"/>
    </source>
</evidence>
<keyword evidence="5" id="KW-1185">Reference proteome</keyword>
<reference evidence="4 5" key="1">
    <citation type="submission" date="2023-07" db="EMBL/GenBank/DDBJ databases">
        <title>Sequencing the genomes of 1000 actinobacteria strains.</title>
        <authorList>
            <person name="Klenk H.-P."/>
        </authorList>
    </citation>
    <scope>NUCLEOTIDE SEQUENCE [LARGE SCALE GENOMIC DNA]</scope>
    <source>
        <strain evidence="4 5">DSM 14555</strain>
    </source>
</reference>
<gene>
    <name evidence="4" type="ORF">JOE69_000539</name>
</gene>
<evidence type="ECO:0000259" key="3">
    <source>
        <dbReference type="Pfam" id="PF13632"/>
    </source>
</evidence>
<dbReference type="PANTHER" id="PTHR16779">
    <property type="entry name" value="BETA-1,4-MANNOSYLTRANSFERASE EGH"/>
    <property type="match status" value="1"/>
</dbReference>
<dbReference type="InterPro" id="IPR029044">
    <property type="entry name" value="Nucleotide-diphossugar_trans"/>
</dbReference>
<feature type="region of interest" description="Disordered" evidence="1">
    <location>
        <begin position="460"/>
        <end position="500"/>
    </location>
</feature>
<protein>
    <recommendedName>
        <fullName evidence="3">Glycosyltransferase 2-like domain-containing protein</fullName>
    </recommendedName>
</protein>
<dbReference type="InterPro" id="IPR027389">
    <property type="entry name" value="B_mannosylTrfase_Bre-3/Egh"/>
</dbReference>
<keyword evidence="2" id="KW-0812">Transmembrane</keyword>
<organism evidence="4 5">
    <name type="scientific">Arthrobacter russicus</name>
    <dbReference type="NCBI Taxonomy" id="172040"/>
    <lineage>
        <taxon>Bacteria</taxon>
        <taxon>Bacillati</taxon>
        <taxon>Actinomycetota</taxon>
        <taxon>Actinomycetes</taxon>
        <taxon>Micrococcales</taxon>
        <taxon>Micrococcaceae</taxon>
        <taxon>Arthrobacter</taxon>
    </lineage>
</organism>
<name>A0ABU1J791_9MICC</name>
<dbReference type="SUPFAM" id="SSF53448">
    <property type="entry name" value="Nucleotide-diphospho-sugar transferases"/>
    <property type="match status" value="1"/>
</dbReference>
<feature type="transmembrane region" description="Helical" evidence="2">
    <location>
        <begin position="384"/>
        <end position="410"/>
    </location>
</feature>